<dbReference type="GO" id="GO:0016987">
    <property type="term" value="F:sigma factor activity"/>
    <property type="evidence" value="ECO:0007669"/>
    <property type="project" value="UniProtKB-KW"/>
</dbReference>
<dbReference type="EMBL" id="JAAGLQ010000570">
    <property type="protein sequence ID" value="NEA18993.1"/>
    <property type="molecule type" value="Genomic_DNA"/>
</dbReference>
<proteinExistence type="predicted"/>
<keyword evidence="2" id="KW-0731">Sigma factor</keyword>
<gene>
    <name evidence="9" type="ORF">G3I29_26545</name>
</gene>
<dbReference type="PRINTS" id="PR00046">
    <property type="entry name" value="SIGMA70FCT"/>
</dbReference>
<dbReference type="GO" id="GO:0003677">
    <property type="term" value="F:DNA binding"/>
    <property type="evidence" value="ECO:0007669"/>
    <property type="project" value="UniProtKB-KW"/>
</dbReference>
<evidence type="ECO:0000313" key="10">
    <source>
        <dbReference type="Proteomes" id="UP000471293"/>
    </source>
</evidence>
<dbReference type="Pfam" id="PF04539">
    <property type="entry name" value="Sigma70_r3"/>
    <property type="match status" value="1"/>
</dbReference>
<dbReference type="InterPro" id="IPR036388">
    <property type="entry name" value="WH-like_DNA-bd_sf"/>
</dbReference>
<keyword evidence="4" id="KW-0804">Transcription</keyword>
<evidence type="ECO:0000256" key="4">
    <source>
        <dbReference type="ARBA" id="ARBA00023163"/>
    </source>
</evidence>
<protein>
    <submittedName>
        <fullName evidence="9">SigB/SigF/SigG family RNA polymerase sigma factor</fullName>
    </submittedName>
</protein>
<dbReference type="Proteomes" id="UP000471293">
    <property type="component" value="Unassembled WGS sequence"/>
</dbReference>
<dbReference type="InterPro" id="IPR014284">
    <property type="entry name" value="RNA_pol_sigma-70_dom"/>
</dbReference>
<dbReference type="SUPFAM" id="SSF88946">
    <property type="entry name" value="Sigma2 domain of RNA polymerase sigma factors"/>
    <property type="match status" value="1"/>
</dbReference>
<dbReference type="PANTHER" id="PTHR30385">
    <property type="entry name" value="SIGMA FACTOR F FLAGELLAR"/>
    <property type="match status" value="1"/>
</dbReference>
<dbReference type="PANTHER" id="PTHR30385:SF4">
    <property type="entry name" value="RNA POLYMERASE SIGMA-E FACTOR"/>
    <property type="match status" value="1"/>
</dbReference>
<dbReference type="NCBIfam" id="TIGR02937">
    <property type="entry name" value="sigma70-ECF"/>
    <property type="match status" value="1"/>
</dbReference>
<feature type="region of interest" description="Disordered" evidence="5">
    <location>
        <begin position="1"/>
        <end position="23"/>
    </location>
</feature>
<dbReference type="GO" id="GO:0006352">
    <property type="term" value="P:DNA-templated transcription initiation"/>
    <property type="evidence" value="ECO:0007669"/>
    <property type="project" value="InterPro"/>
</dbReference>
<feature type="domain" description="RNA polymerase sigma-70 region 2" evidence="7">
    <location>
        <begin position="72"/>
        <end position="142"/>
    </location>
</feature>
<keyword evidence="3" id="KW-0238">DNA-binding</keyword>
<evidence type="ECO:0000313" key="9">
    <source>
        <dbReference type="EMBL" id="NEA18993.1"/>
    </source>
</evidence>
<evidence type="ECO:0000259" key="6">
    <source>
        <dbReference type="Pfam" id="PF04539"/>
    </source>
</evidence>
<dbReference type="Pfam" id="PF04542">
    <property type="entry name" value="Sigma70_r2"/>
    <property type="match status" value="1"/>
</dbReference>
<feature type="domain" description="RNA polymerase sigma-70 region 3" evidence="6">
    <location>
        <begin position="152"/>
        <end position="210"/>
    </location>
</feature>
<dbReference type="Gene3D" id="1.10.10.10">
    <property type="entry name" value="Winged helix-like DNA-binding domain superfamily/Winged helix DNA-binding domain"/>
    <property type="match status" value="2"/>
</dbReference>
<dbReference type="Pfam" id="PF04545">
    <property type="entry name" value="Sigma70_r4"/>
    <property type="match status" value="1"/>
</dbReference>
<dbReference type="InterPro" id="IPR007630">
    <property type="entry name" value="RNA_pol_sigma70_r4"/>
</dbReference>
<dbReference type="CDD" id="cd06171">
    <property type="entry name" value="Sigma70_r4"/>
    <property type="match status" value="1"/>
</dbReference>
<dbReference type="RefSeq" id="WP_103489569.1">
    <property type="nucleotide sequence ID" value="NZ_JAAGLQ010000570.1"/>
</dbReference>
<evidence type="ECO:0000256" key="2">
    <source>
        <dbReference type="ARBA" id="ARBA00023082"/>
    </source>
</evidence>
<evidence type="ECO:0000256" key="1">
    <source>
        <dbReference type="ARBA" id="ARBA00023015"/>
    </source>
</evidence>
<evidence type="ECO:0000259" key="8">
    <source>
        <dbReference type="Pfam" id="PF04545"/>
    </source>
</evidence>
<organism evidence="9 10">
    <name type="scientific">Streptomyces halstedii</name>
    <dbReference type="NCBI Taxonomy" id="1944"/>
    <lineage>
        <taxon>Bacteria</taxon>
        <taxon>Bacillati</taxon>
        <taxon>Actinomycetota</taxon>
        <taxon>Actinomycetes</taxon>
        <taxon>Kitasatosporales</taxon>
        <taxon>Streptomycetaceae</taxon>
        <taxon>Streptomyces</taxon>
    </lineage>
</organism>
<feature type="domain" description="RNA polymerase sigma-70 region 4" evidence="8">
    <location>
        <begin position="243"/>
        <end position="291"/>
    </location>
</feature>
<dbReference type="NCBIfam" id="TIGR02980">
    <property type="entry name" value="SigBFG"/>
    <property type="match status" value="1"/>
</dbReference>
<dbReference type="InterPro" id="IPR000943">
    <property type="entry name" value="RNA_pol_sigma70"/>
</dbReference>
<evidence type="ECO:0000256" key="3">
    <source>
        <dbReference type="ARBA" id="ARBA00023125"/>
    </source>
</evidence>
<dbReference type="InterPro" id="IPR014322">
    <property type="entry name" value="RNA_pol_sigma-B/F/G"/>
</dbReference>
<dbReference type="AlphaFoldDB" id="A0A6N9UA94"/>
<dbReference type="InterPro" id="IPR013325">
    <property type="entry name" value="RNA_pol_sigma_r2"/>
</dbReference>
<evidence type="ECO:0000259" key="7">
    <source>
        <dbReference type="Pfam" id="PF04542"/>
    </source>
</evidence>
<dbReference type="SUPFAM" id="SSF88659">
    <property type="entry name" value="Sigma3 and sigma4 domains of RNA polymerase sigma factors"/>
    <property type="match status" value="2"/>
</dbReference>
<name>A0A6N9UA94_STRHA</name>
<sequence>MSLISERTAATTTGDEVSAPDGRAASVGELPWIEDAGKIAPKDARELSALFFAQLQVLEEGTHEYQYARNVLIEMNISLVRFAARRFRNRGSGDMEDITQVGIVGLIKAIDRFELSRNVEFATFAVPYIVGEIKRFFRDTTWAVHVPRRLQELRVELAKAKEELAVRLDRDPTVKELAEHLDLTEDEVVEGIVASNGYTAGSLDLPTDSNEASATATRTFADVLGEPDAAMETVENLHALAPLLEELDDRERRIIEMRFGQEMTQAQIGAELGISQMHVSRLLTRTLGKLRTGMFA</sequence>
<accession>A0A6N9UA94</accession>
<dbReference type="InterPro" id="IPR013324">
    <property type="entry name" value="RNA_pol_sigma_r3/r4-like"/>
</dbReference>
<dbReference type="Gene3D" id="1.20.120.1810">
    <property type="match status" value="1"/>
</dbReference>
<comment type="caution">
    <text evidence="9">The sequence shown here is derived from an EMBL/GenBank/DDBJ whole genome shotgun (WGS) entry which is preliminary data.</text>
</comment>
<dbReference type="InterPro" id="IPR007624">
    <property type="entry name" value="RNA_pol_sigma70_r3"/>
</dbReference>
<dbReference type="InterPro" id="IPR007627">
    <property type="entry name" value="RNA_pol_sigma70_r2"/>
</dbReference>
<reference evidence="9 10" key="1">
    <citation type="submission" date="2020-01" db="EMBL/GenBank/DDBJ databases">
        <title>Insect and environment-associated Actinomycetes.</title>
        <authorList>
            <person name="Currrie C."/>
            <person name="Chevrette M."/>
            <person name="Carlson C."/>
            <person name="Stubbendieck R."/>
            <person name="Wendt-Pienkowski E."/>
        </authorList>
    </citation>
    <scope>NUCLEOTIDE SEQUENCE [LARGE SCALE GENOMIC DNA]</scope>
    <source>
        <strain evidence="9 10">SID11342</strain>
    </source>
</reference>
<keyword evidence="1" id="KW-0805">Transcription regulation</keyword>
<evidence type="ECO:0000256" key="5">
    <source>
        <dbReference type="SAM" id="MobiDB-lite"/>
    </source>
</evidence>